<dbReference type="Pfam" id="PF00440">
    <property type="entry name" value="TetR_N"/>
    <property type="match status" value="1"/>
</dbReference>
<evidence type="ECO:0000259" key="3">
    <source>
        <dbReference type="PROSITE" id="PS50977"/>
    </source>
</evidence>
<evidence type="ECO:0000256" key="1">
    <source>
        <dbReference type="ARBA" id="ARBA00023125"/>
    </source>
</evidence>
<name>A0A5D0NCM9_9ACTN</name>
<gene>
    <name evidence="4" type="ORF">FXF69_30655</name>
</gene>
<feature type="domain" description="HTH tetR-type" evidence="3">
    <location>
        <begin position="14"/>
        <end position="74"/>
    </location>
</feature>
<dbReference type="PANTHER" id="PTHR30055:SF226">
    <property type="entry name" value="HTH-TYPE TRANSCRIPTIONAL REGULATOR PKSA"/>
    <property type="match status" value="1"/>
</dbReference>
<organism evidence="4 5">
    <name type="scientific">Actinomadura chibensis</name>
    <dbReference type="NCBI Taxonomy" id="392828"/>
    <lineage>
        <taxon>Bacteria</taxon>
        <taxon>Bacillati</taxon>
        <taxon>Actinomycetota</taxon>
        <taxon>Actinomycetes</taxon>
        <taxon>Streptosporangiales</taxon>
        <taxon>Thermomonosporaceae</taxon>
        <taxon>Actinomadura</taxon>
    </lineage>
</organism>
<protein>
    <submittedName>
        <fullName evidence="4">TetR/AcrR family transcriptional regulator</fullName>
    </submittedName>
</protein>
<sequence>MSPRNVGTNQRMRAEAKAKILGCAHRLFRDHGYDSTSLARIAREAGVSAGLTVYYFRTKHHIVQALADRLLHETVVRRIEALDPGAGPDERLAALIDAVLEAAAAEPRIIALHLALLLRPGIAETLADAEHEHEERLAVLAQEILASRGTDAVTEQLLFRTTMMGLVYGMVSPYQPLPLETARAHMYAQYGLAER</sequence>
<evidence type="ECO:0000256" key="2">
    <source>
        <dbReference type="PROSITE-ProRule" id="PRU00335"/>
    </source>
</evidence>
<dbReference type="STRING" id="1220554.GCA_001552135_02061"/>
<dbReference type="PROSITE" id="PS50977">
    <property type="entry name" value="HTH_TETR_2"/>
    <property type="match status" value="1"/>
</dbReference>
<keyword evidence="5" id="KW-1185">Reference proteome</keyword>
<evidence type="ECO:0000313" key="5">
    <source>
        <dbReference type="Proteomes" id="UP000323380"/>
    </source>
</evidence>
<dbReference type="GO" id="GO:0000976">
    <property type="term" value="F:transcription cis-regulatory region binding"/>
    <property type="evidence" value="ECO:0007669"/>
    <property type="project" value="TreeGrafter"/>
</dbReference>
<dbReference type="GO" id="GO:0003700">
    <property type="term" value="F:DNA-binding transcription factor activity"/>
    <property type="evidence" value="ECO:0007669"/>
    <property type="project" value="TreeGrafter"/>
</dbReference>
<dbReference type="SUPFAM" id="SSF46689">
    <property type="entry name" value="Homeodomain-like"/>
    <property type="match status" value="1"/>
</dbReference>
<proteinExistence type="predicted"/>
<accession>A0A5D0NCM9</accession>
<dbReference type="PANTHER" id="PTHR30055">
    <property type="entry name" value="HTH-TYPE TRANSCRIPTIONAL REGULATOR RUTR"/>
    <property type="match status" value="1"/>
</dbReference>
<dbReference type="Gene3D" id="1.10.357.10">
    <property type="entry name" value="Tetracycline Repressor, domain 2"/>
    <property type="match status" value="1"/>
</dbReference>
<dbReference type="AlphaFoldDB" id="A0A5D0NCM9"/>
<keyword evidence="1 2" id="KW-0238">DNA-binding</keyword>
<evidence type="ECO:0000313" key="4">
    <source>
        <dbReference type="EMBL" id="TYB42190.1"/>
    </source>
</evidence>
<dbReference type="InterPro" id="IPR050109">
    <property type="entry name" value="HTH-type_TetR-like_transc_reg"/>
</dbReference>
<dbReference type="EMBL" id="VSFG01000008">
    <property type="protein sequence ID" value="TYB42190.1"/>
    <property type="molecule type" value="Genomic_DNA"/>
</dbReference>
<dbReference type="RefSeq" id="WP_067888400.1">
    <property type="nucleotide sequence ID" value="NZ_VSFG01000008.1"/>
</dbReference>
<dbReference type="InterPro" id="IPR009057">
    <property type="entry name" value="Homeodomain-like_sf"/>
</dbReference>
<reference evidence="4 5" key="1">
    <citation type="submission" date="2019-08" db="EMBL/GenBank/DDBJ databases">
        <title>Actinomadura sp. nov. CYP1-5 isolated from mountain soil.</title>
        <authorList>
            <person name="Songsumanus A."/>
            <person name="Kuncharoen N."/>
            <person name="Kudo T."/>
            <person name="Yuki M."/>
            <person name="Igarashi Y."/>
            <person name="Tanasupawat S."/>
        </authorList>
    </citation>
    <scope>NUCLEOTIDE SEQUENCE [LARGE SCALE GENOMIC DNA]</scope>
    <source>
        <strain evidence="4 5">JCM 14158</strain>
    </source>
</reference>
<dbReference type="InterPro" id="IPR001647">
    <property type="entry name" value="HTH_TetR"/>
</dbReference>
<comment type="caution">
    <text evidence="4">The sequence shown here is derived from an EMBL/GenBank/DDBJ whole genome shotgun (WGS) entry which is preliminary data.</text>
</comment>
<feature type="DNA-binding region" description="H-T-H motif" evidence="2">
    <location>
        <begin position="37"/>
        <end position="56"/>
    </location>
</feature>
<dbReference type="PRINTS" id="PR00455">
    <property type="entry name" value="HTHTETR"/>
</dbReference>
<dbReference type="Proteomes" id="UP000323380">
    <property type="component" value="Unassembled WGS sequence"/>
</dbReference>